<evidence type="ECO:0000313" key="5">
    <source>
        <dbReference type="Proteomes" id="UP000041254"/>
    </source>
</evidence>
<dbReference type="Gene3D" id="1.20.120.1630">
    <property type="match status" value="1"/>
</dbReference>
<keyword evidence="2" id="KW-1133">Transmembrane helix</keyword>
<dbReference type="GO" id="GO:0016020">
    <property type="term" value="C:membrane"/>
    <property type="evidence" value="ECO:0007669"/>
    <property type="project" value="TreeGrafter"/>
</dbReference>
<organism evidence="4 5">
    <name type="scientific">Vitrella brassicaformis (strain CCMP3155)</name>
    <dbReference type="NCBI Taxonomy" id="1169540"/>
    <lineage>
        <taxon>Eukaryota</taxon>
        <taxon>Sar</taxon>
        <taxon>Alveolata</taxon>
        <taxon>Colpodellida</taxon>
        <taxon>Vitrellaceae</taxon>
        <taxon>Vitrella</taxon>
    </lineage>
</organism>
<dbReference type="InParanoid" id="A0A0G4ESW0"/>
<keyword evidence="2" id="KW-0472">Membrane</keyword>
<protein>
    <submittedName>
        <fullName evidence="4">Uncharacterized protein</fullName>
    </submittedName>
</protein>
<keyword evidence="3" id="KW-0732">Signal</keyword>
<feature type="compositionally biased region" description="Low complexity" evidence="1">
    <location>
        <begin position="428"/>
        <end position="453"/>
    </location>
</feature>
<dbReference type="PROSITE" id="PS50244">
    <property type="entry name" value="S5A_REDUCTASE"/>
    <property type="match status" value="1"/>
</dbReference>
<reference evidence="4 5" key="1">
    <citation type="submission" date="2014-11" db="EMBL/GenBank/DDBJ databases">
        <authorList>
            <person name="Zhu J."/>
            <person name="Qi W."/>
            <person name="Song R."/>
        </authorList>
    </citation>
    <scope>NUCLEOTIDE SEQUENCE [LARGE SCALE GENOMIC DNA]</scope>
</reference>
<proteinExistence type="predicted"/>
<keyword evidence="5" id="KW-1185">Reference proteome</keyword>
<dbReference type="EMBL" id="CDMY01000309">
    <property type="protein sequence ID" value="CEM01738.1"/>
    <property type="molecule type" value="Genomic_DNA"/>
</dbReference>
<name>A0A0G4ESW0_VITBC</name>
<feature type="transmembrane region" description="Helical" evidence="2">
    <location>
        <begin position="188"/>
        <end position="207"/>
    </location>
</feature>
<feature type="transmembrane region" description="Helical" evidence="2">
    <location>
        <begin position="228"/>
        <end position="249"/>
    </location>
</feature>
<feature type="region of interest" description="Disordered" evidence="1">
    <location>
        <begin position="23"/>
        <end position="50"/>
    </location>
</feature>
<evidence type="ECO:0000256" key="2">
    <source>
        <dbReference type="SAM" id="Phobius"/>
    </source>
</evidence>
<sequence>MKLIPLLCAALLSSAALHSVHCAPKPPPRSVSVRRSSPGSPGSPGGGIPFISRFRSNDKGNDDSMDSLGNELPLDVECEDDSDDCDDLCATDRGQTAKAALQTLRAATNLGLMGAAYAGLVKAADQLDMREPLLYLVLLSHLSCLGAFQSFLYAVSYGYGLSLLSAGAYAAANQLLGDAKAELSKSGALHSAIYAAYGLRMISFIWARNTSTSYRRKLREIYHADKKISLWGKFMCWTFVSLLMTAYGLPVYFNNMMGPRELAPVEKAGHILAASGLLVEAVADVQKAKAKATHANAPITSGLFRVVRHPNYLGEIMFHAGVFLGGWEAYDTPLKRSLALVGPALMSAVMVEQTALLSKKQLQKYGRTPRYRRYLMNTPALLPLPLVATIFRLLRINETALWWAAWLVGGGAVLYDAYKEGGGPPKSPSVKVVKNSPSAATMGGRTRRTGGNTSSVKKVPRTR</sequence>
<evidence type="ECO:0000313" key="4">
    <source>
        <dbReference type="EMBL" id="CEM01738.1"/>
    </source>
</evidence>
<dbReference type="AlphaFoldDB" id="A0A0G4ESW0"/>
<dbReference type="VEuPathDB" id="CryptoDB:Vbra_8183"/>
<dbReference type="OrthoDB" id="67688at2759"/>
<dbReference type="Pfam" id="PF06966">
    <property type="entry name" value="DUF1295"/>
    <property type="match status" value="1"/>
</dbReference>
<dbReference type="PANTHER" id="PTHR32251">
    <property type="entry name" value="3-OXO-5-ALPHA-STEROID 4-DEHYDROGENASE"/>
    <property type="match status" value="1"/>
</dbReference>
<feature type="signal peptide" evidence="3">
    <location>
        <begin position="1"/>
        <end position="22"/>
    </location>
</feature>
<feature type="compositionally biased region" description="Low complexity" evidence="1">
    <location>
        <begin position="30"/>
        <end position="40"/>
    </location>
</feature>
<dbReference type="InterPro" id="IPR010721">
    <property type="entry name" value="UstE-like"/>
</dbReference>
<dbReference type="PANTHER" id="PTHR32251:SF17">
    <property type="entry name" value="STEROID 5-ALPHA REDUCTASE C-TERMINAL DOMAIN-CONTAINING PROTEIN"/>
    <property type="match status" value="1"/>
</dbReference>
<dbReference type="Proteomes" id="UP000041254">
    <property type="component" value="Unassembled WGS sequence"/>
</dbReference>
<evidence type="ECO:0000256" key="3">
    <source>
        <dbReference type="SAM" id="SignalP"/>
    </source>
</evidence>
<feature type="chain" id="PRO_5005188227" evidence="3">
    <location>
        <begin position="23"/>
        <end position="463"/>
    </location>
</feature>
<feature type="region of interest" description="Disordered" evidence="1">
    <location>
        <begin position="423"/>
        <end position="463"/>
    </location>
</feature>
<gene>
    <name evidence="4" type="ORF">Vbra_8183</name>
</gene>
<accession>A0A0G4ESW0</accession>
<evidence type="ECO:0000256" key="1">
    <source>
        <dbReference type="SAM" id="MobiDB-lite"/>
    </source>
</evidence>
<keyword evidence="2" id="KW-0812">Transmembrane</keyword>